<sequence>MCVSEVQSNCGYVNDEYQCLEEQLIHDCISTESGGLFCGADALDQPDNGTPGQPGDPDGIFGLDGFGFQFEQVNYYSSSTVESSSNHGDGLGPGEGEGECDPLNEDCTTEGTATASGHCKNPPSCSDVGSVFCAILRQQWSDTCRSLDVSKADGDALRGLAGISESDQDMLDGMRQSVDVEAAFGVEIPGMSAVACPAPMSIMVMGETIDIEFDVYCEFFRYLGVFVVISSTLLAFRIAFTNQG</sequence>
<evidence type="ECO:0000313" key="4">
    <source>
        <dbReference type="Proteomes" id="UP000248330"/>
    </source>
</evidence>
<evidence type="ECO:0000256" key="2">
    <source>
        <dbReference type="SAM" id="Phobius"/>
    </source>
</evidence>
<evidence type="ECO:0008006" key="5">
    <source>
        <dbReference type="Google" id="ProtNLM"/>
    </source>
</evidence>
<dbReference type="EMBL" id="QICN01000021">
    <property type="protein sequence ID" value="PXV63057.1"/>
    <property type="molecule type" value="Genomic_DNA"/>
</dbReference>
<gene>
    <name evidence="3" type="ORF">C8D93_1216</name>
</gene>
<evidence type="ECO:0000313" key="3">
    <source>
        <dbReference type="EMBL" id="PXV63057.1"/>
    </source>
</evidence>
<proteinExistence type="predicted"/>
<evidence type="ECO:0000256" key="1">
    <source>
        <dbReference type="SAM" id="MobiDB-lite"/>
    </source>
</evidence>
<feature type="region of interest" description="Disordered" evidence="1">
    <location>
        <begin position="79"/>
        <end position="100"/>
    </location>
</feature>
<accession>A0A318E8U4</accession>
<name>A0A318E8U4_9GAMM</name>
<dbReference type="AlphaFoldDB" id="A0A318E8U4"/>
<feature type="transmembrane region" description="Helical" evidence="2">
    <location>
        <begin position="219"/>
        <end position="240"/>
    </location>
</feature>
<keyword evidence="2" id="KW-1133">Transmembrane helix</keyword>
<comment type="caution">
    <text evidence="3">The sequence shown here is derived from an EMBL/GenBank/DDBJ whole genome shotgun (WGS) entry which is preliminary data.</text>
</comment>
<keyword evidence="2" id="KW-0472">Membrane</keyword>
<dbReference type="Proteomes" id="UP000248330">
    <property type="component" value="Unassembled WGS sequence"/>
</dbReference>
<organism evidence="3 4">
    <name type="scientific">Sinimarinibacterium flocculans</name>
    <dbReference type="NCBI Taxonomy" id="985250"/>
    <lineage>
        <taxon>Bacteria</taxon>
        <taxon>Pseudomonadati</taxon>
        <taxon>Pseudomonadota</taxon>
        <taxon>Gammaproteobacteria</taxon>
        <taxon>Nevskiales</taxon>
        <taxon>Nevskiaceae</taxon>
        <taxon>Sinimarinibacterium</taxon>
    </lineage>
</organism>
<keyword evidence="4" id="KW-1185">Reference proteome</keyword>
<protein>
    <recommendedName>
        <fullName evidence="5">TspB protein</fullName>
    </recommendedName>
</protein>
<reference evidence="3 4" key="1">
    <citation type="submission" date="2018-04" db="EMBL/GenBank/DDBJ databases">
        <title>Genomic Encyclopedia of Type Strains, Phase IV (KMG-IV): sequencing the most valuable type-strain genomes for metagenomic binning, comparative biology and taxonomic classification.</title>
        <authorList>
            <person name="Goeker M."/>
        </authorList>
    </citation>
    <scope>NUCLEOTIDE SEQUENCE [LARGE SCALE GENOMIC DNA]</scope>
    <source>
        <strain evidence="3 4">DSM 104150</strain>
    </source>
</reference>
<dbReference type="NCBIfam" id="NF041109">
    <property type="entry name" value="VF_TspB_C_term"/>
    <property type="match status" value="1"/>
</dbReference>
<keyword evidence="2" id="KW-0812">Transmembrane</keyword>